<feature type="compositionally biased region" description="Acidic residues" evidence="1">
    <location>
        <begin position="108"/>
        <end position="121"/>
    </location>
</feature>
<reference evidence="2 3" key="1">
    <citation type="journal article" date="2024" name="Ann. Entomol. Soc. Am.">
        <title>Genomic analyses of the southern and eastern yellowjacket wasps (Hymenoptera: Vespidae) reveal evolutionary signatures of social life.</title>
        <authorList>
            <person name="Catto M.A."/>
            <person name="Caine P.B."/>
            <person name="Orr S.E."/>
            <person name="Hunt B.G."/>
            <person name="Goodisman M.A.D."/>
        </authorList>
    </citation>
    <scope>NUCLEOTIDE SEQUENCE [LARGE SCALE GENOMIC DNA]</scope>
    <source>
        <strain evidence="2">233</strain>
        <tissue evidence="2">Head and thorax</tissue>
    </source>
</reference>
<evidence type="ECO:0000256" key="1">
    <source>
        <dbReference type="SAM" id="MobiDB-lite"/>
    </source>
</evidence>
<accession>A0ABD1ZY97</accession>
<evidence type="ECO:0000313" key="2">
    <source>
        <dbReference type="EMBL" id="KAL2713344.1"/>
    </source>
</evidence>
<dbReference type="EMBL" id="JAUDFV010000158">
    <property type="protein sequence ID" value="KAL2713344.1"/>
    <property type="molecule type" value="Genomic_DNA"/>
</dbReference>
<name>A0ABD1ZY97_VESSQ</name>
<evidence type="ECO:0000313" key="3">
    <source>
        <dbReference type="Proteomes" id="UP001607302"/>
    </source>
</evidence>
<dbReference type="Proteomes" id="UP001607302">
    <property type="component" value="Unassembled WGS sequence"/>
</dbReference>
<gene>
    <name evidence="2" type="ORF">V1478_017042</name>
</gene>
<proteinExistence type="predicted"/>
<organism evidence="2 3">
    <name type="scientific">Vespula squamosa</name>
    <name type="common">Southern yellow jacket</name>
    <name type="synonym">Wasp</name>
    <dbReference type="NCBI Taxonomy" id="30214"/>
    <lineage>
        <taxon>Eukaryota</taxon>
        <taxon>Metazoa</taxon>
        <taxon>Ecdysozoa</taxon>
        <taxon>Arthropoda</taxon>
        <taxon>Hexapoda</taxon>
        <taxon>Insecta</taxon>
        <taxon>Pterygota</taxon>
        <taxon>Neoptera</taxon>
        <taxon>Endopterygota</taxon>
        <taxon>Hymenoptera</taxon>
        <taxon>Apocrita</taxon>
        <taxon>Aculeata</taxon>
        <taxon>Vespoidea</taxon>
        <taxon>Vespidae</taxon>
        <taxon>Vespinae</taxon>
        <taxon>Vespula</taxon>
    </lineage>
</organism>
<keyword evidence="3" id="KW-1185">Reference proteome</keyword>
<sequence>MGILQTIRACVLLPSEVRAFQDRMETNELGDPKATAQNQIPIIVHFCKFRSFCIELTISKFGNLRPIEIGFVGVTLLGFTPLVTLDESPPKLEEEEEIGGGGGGGGGEEGEGEEEEEGEEEGGGRAR</sequence>
<dbReference type="AlphaFoldDB" id="A0ABD1ZY97"/>
<feature type="region of interest" description="Disordered" evidence="1">
    <location>
        <begin position="87"/>
        <end position="127"/>
    </location>
</feature>
<comment type="caution">
    <text evidence="2">The sequence shown here is derived from an EMBL/GenBank/DDBJ whole genome shotgun (WGS) entry which is preliminary data.</text>
</comment>
<protein>
    <submittedName>
        <fullName evidence="2">Uncharacterized protein</fullName>
    </submittedName>
</protein>